<keyword evidence="5" id="KW-1185">Reference proteome</keyword>
<dbReference type="OrthoDB" id="63332at2"/>
<sequence>MPRLTKDQTRSKLRNAVVAEAIERGFSATSVAGVVKRAKVSAGTVYVHFANKDDMLQKVFLEIKTEFHATMMGAKAEANSADMIRRMWFDMFAFVGKQPSDFLYLEYGNSARILTPAQEEQTLKMTAEISEMLQQGIKDGTLADIDVETLSLLLVAPAMQLARRAVLSNQPISTATTELVFQRIWRAIAA</sequence>
<dbReference type="InterPro" id="IPR050109">
    <property type="entry name" value="HTH-type_TetR-like_transc_reg"/>
</dbReference>
<dbReference type="Pfam" id="PF00440">
    <property type="entry name" value="TetR_N"/>
    <property type="match status" value="1"/>
</dbReference>
<name>A0A1G5R2Q7_9RHOB</name>
<dbReference type="Proteomes" id="UP000198767">
    <property type="component" value="Unassembled WGS sequence"/>
</dbReference>
<dbReference type="InterPro" id="IPR054422">
    <property type="entry name" value="TetR-like_HI_0893_C"/>
</dbReference>
<proteinExistence type="predicted"/>
<accession>A0A1G5R2Q7</accession>
<dbReference type="Pfam" id="PF22604">
    <property type="entry name" value="TetR_HI_0893_C"/>
    <property type="match status" value="1"/>
</dbReference>
<dbReference type="InterPro" id="IPR001647">
    <property type="entry name" value="HTH_TetR"/>
</dbReference>
<protein>
    <submittedName>
        <fullName evidence="4">Transcriptional regulator, TetR family</fullName>
    </submittedName>
</protein>
<dbReference type="STRING" id="1156985.SAMN04488118_107201"/>
<dbReference type="PANTHER" id="PTHR30055">
    <property type="entry name" value="HTH-TYPE TRANSCRIPTIONAL REGULATOR RUTR"/>
    <property type="match status" value="1"/>
</dbReference>
<evidence type="ECO:0000313" key="4">
    <source>
        <dbReference type="EMBL" id="SCZ68226.1"/>
    </source>
</evidence>
<dbReference type="SUPFAM" id="SSF48498">
    <property type="entry name" value="Tetracyclin repressor-like, C-terminal domain"/>
    <property type="match status" value="1"/>
</dbReference>
<organism evidence="4 5">
    <name type="scientific">Epibacterium ulvae</name>
    <dbReference type="NCBI Taxonomy" id="1156985"/>
    <lineage>
        <taxon>Bacteria</taxon>
        <taxon>Pseudomonadati</taxon>
        <taxon>Pseudomonadota</taxon>
        <taxon>Alphaproteobacteria</taxon>
        <taxon>Rhodobacterales</taxon>
        <taxon>Roseobacteraceae</taxon>
        <taxon>Epibacterium</taxon>
    </lineage>
</organism>
<dbReference type="GO" id="GO:0003677">
    <property type="term" value="F:DNA binding"/>
    <property type="evidence" value="ECO:0007669"/>
    <property type="project" value="UniProtKB-UniRule"/>
</dbReference>
<dbReference type="InterPro" id="IPR009057">
    <property type="entry name" value="Homeodomain-like_sf"/>
</dbReference>
<dbReference type="RefSeq" id="WP_090219522.1">
    <property type="nucleotide sequence ID" value="NZ_CANMPF010000007.1"/>
</dbReference>
<dbReference type="Gene3D" id="1.10.357.10">
    <property type="entry name" value="Tetracycline Repressor, domain 2"/>
    <property type="match status" value="1"/>
</dbReference>
<dbReference type="PROSITE" id="PS01081">
    <property type="entry name" value="HTH_TETR_1"/>
    <property type="match status" value="1"/>
</dbReference>
<dbReference type="InterPro" id="IPR036271">
    <property type="entry name" value="Tet_transcr_reg_TetR-rel_C_sf"/>
</dbReference>
<keyword evidence="1 2" id="KW-0238">DNA-binding</keyword>
<dbReference type="SUPFAM" id="SSF46689">
    <property type="entry name" value="Homeodomain-like"/>
    <property type="match status" value="1"/>
</dbReference>
<reference evidence="4 5" key="1">
    <citation type="submission" date="2016-10" db="EMBL/GenBank/DDBJ databases">
        <authorList>
            <person name="de Groot N.N."/>
        </authorList>
    </citation>
    <scope>NUCLEOTIDE SEQUENCE [LARGE SCALE GENOMIC DNA]</scope>
    <source>
        <strain evidence="4 5">U95</strain>
    </source>
</reference>
<gene>
    <name evidence="4" type="ORF">SAMN04488118_107201</name>
</gene>
<feature type="domain" description="HTH tetR-type" evidence="3">
    <location>
        <begin position="7"/>
        <end position="67"/>
    </location>
</feature>
<evidence type="ECO:0000256" key="1">
    <source>
        <dbReference type="ARBA" id="ARBA00023125"/>
    </source>
</evidence>
<dbReference type="PROSITE" id="PS50977">
    <property type="entry name" value="HTH_TETR_2"/>
    <property type="match status" value="1"/>
</dbReference>
<dbReference type="AlphaFoldDB" id="A0A1G5R2Q7"/>
<dbReference type="EMBL" id="FMWG01000007">
    <property type="protein sequence ID" value="SCZ68226.1"/>
    <property type="molecule type" value="Genomic_DNA"/>
</dbReference>
<evidence type="ECO:0000256" key="2">
    <source>
        <dbReference type="PROSITE-ProRule" id="PRU00335"/>
    </source>
</evidence>
<dbReference type="InterPro" id="IPR023772">
    <property type="entry name" value="DNA-bd_HTH_TetR-type_CS"/>
</dbReference>
<evidence type="ECO:0000313" key="5">
    <source>
        <dbReference type="Proteomes" id="UP000198767"/>
    </source>
</evidence>
<evidence type="ECO:0000259" key="3">
    <source>
        <dbReference type="PROSITE" id="PS50977"/>
    </source>
</evidence>
<feature type="DNA-binding region" description="H-T-H motif" evidence="2">
    <location>
        <begin position="30"/>
        <end position="49"/>
    </location>
</feature>